<evidence type="ECO:0000259" key="2">
    <source>
        <dbReference type="PROSITE" id="PS50053"/>
    </source>
</evidence>
<gene>
    <name evidence="3" type="ORF">G7024_18385</name>
</gene>
<dbReference type="Pfam" id="PF03797">
    <property type="entry name" value="Autotransporter"/>
    <property type="match status" value="1"/>
</dbReference>
<evidence type="ECO:0000256" key="1">
    <source>
        <dbReference type="SAM" id="SignalP"/>
    </source>
</evidence>
<dbReference type="InterPro" id="IPR005546">
    <property type="entry name" value="Autotransporte_beta"/>
</dbReference>
<sequence length="365" mass="39353">MYPVFPFSCLARVLLVMVACSCCTSAFAMQVFVKSFTGRTIALEVEANDTIENVRAKIQDKEGIPPDRQRLLFAGKVLENGRTLADYNIQKESMLHLTEVQLQVLASGLDKLASQASGISRLAVESAGLVLTGNHGHPLDMRIAAGKRHCVWLAGDWGGDDLGGAGDTRAAMEVGGCLRLTQSGSQIGLAAGKTRASDVSSGAELLKQRGDYLLLEFISPVTALSPNLWSTLTAYYNHGEAKVARGYTTLLGPETSSADSSIDTWAFRARLDWEGVWRPMGSQLSPYIDLNYVNASVSSYDEAGGSQAMSLSSRQHAVSDMRVGLNGKYPLSERFELLAGVEGVRRVHDDADAVEASLGSQRFRL</sequence>
<dbReference type="SMART" id="SM00213">
    <property type="entry name" value="UBQ"/>
    <property type="match status" value="1"/>
</dbReference>
<feature type="signal peptide" evidence="1">
    <location>
        <begin position="1"/>
        <end position="28"/>
    </location>
</feature>
<dbReference type="FunFam" id="3.10.20.90:FF:000160">
    <property type="entry name" value="Polyubiquitin-C"/>
    <property type="match status" value="1"/>
</dbReference>
<proteinExistence type="predicted"/>
<protein>
    <submittedName>
        <fullName evidence="3">Autotransporter domain-containing protein</fullName>
    </submittedName>
</protein>
<dbReference type="InterPro" id="IPR029071">
    <property type="entry name" value="Ubiquitin-like_domsf"/>
</dbReference>
<dbReference type="InterPro" id="IPR019956">
    <property type="entry name" value="Ubiquitin_dom"/>
</dbReference>
<name>A0AA40RUR4_STUST</name>
<dbReference type="InterPro" id="IPR000626">
    <property type="entry name" value="Ubiquitin-like_dom"/>
</dbReference>
<evidence type="ECO:0000313" key="3">
    <source>
        <dbReference type="EMBL" id="MBA1306366.1"/>
    </source>
</evidence>
<accession>A0AA40RUR4</accession>
<dbReference type="SUPFAM" id="SSF103515">
    <property type="entry name" value="Autotransporter"/>
    <property type="match status" value="1"/>
</dbReference>
<dbReference type="SUPFAM" id="SSF54236">
    <property type="entry name" value="Ubiquitin-like"/>
    <property type="match status" value="1"/>
</dbReference>
<dbReference type="AlphaFoldDB" id="A0AA40RUR4"/>
<dbReference type="Gene3D" id="3.10.20.90">
    <property type="entry name" value="Phosphatidylinositol 3-kinase Catalytic Subunit, Chain A, domain 1"/>
    <property type="match status" value="1"/>
</dbReference>
<dbReference type="EMBL" id="JAAMRD010000017">
    <property type="protein sequence ID" value="MBA1306366.1"/>
    <property type="molecule type" value="Genomic_DNA"/>
</dbReference>
<feature type="chain" id="PRO_5041345630" evidence="1">
    <location>
        <begin position="29"/>
        <end position="365"/>
    </location>
</feature>
<dbReference type="Pfam" id="PF00240">
    <property type="entry name" value="ubiquitin"/>
    <property type="match status" value="1"/>
</dbReference>
<reference evidence="3" key="1">
    <citation type="submission" date="2020-02" db="EMBL/GenBank/DDBJ databases">
        <title>Synteny-based analysis reveals conserved mechanism for high triclosan tolerance in Pseudomonas, as well as instances of horizontal transfer.</title>
        <authorList>
            <person name="Mcfarland A.G."/>
            <person name="Bertucci H.K."/>
            <person name="Litmann E."/>
            <person name="Shen J."/>
            <person name="Huttenhower C."/>
            <person name="Hartmann E.M."/>
        </authorList>
    </citation>
    <scope>NUCLEOTIDE SEQUENCE</scope>
    <source>
        <strain evidence="3">109A1</strain>
    </source>
</reference>
<dbReference type="Gene3D" id="2.40.128.130">
    <property type="entry name" value="Autotransporter beta-domain"/>
    <property type="match status" value="1"/>
</dbReference>
<dbReference type="InterPro" id="IPR050158">
    <property type="entry name" value="Ubiquitin_ubiquitin-like"/>
</dbReference>
<dbReference type="InterPro" id="IPR036709">
    <property type="entry name" value="Autotransporte_beta_dom_sf"/>
</dbReference>
<dbReference type="PANTHER" id="PTHR10666">
    <property type="entry name" value="UBIQUITIN"/>
    <property type="match status" value="1"/>
</dbReference>
<evidence type="ECO:0000313" key="4">
    <source>
        <dbReference type="Proteomes" id="UP001138621"/>
    </source>
</evidence>
<dbReference type="PROSITE" id="PS50053">
    <property type="entry name" value="UBIQUITIN_2"/>
    <property type="match status" value="1"/>
</dbReference>
<feature type="domain" description="Ubiquitin-like" evidence="2">
    <location>
        <begin position="29"/>
        <end position="97"/>
    </location>
</feature>
<keyword evidence="1" id="KW-0732">Signal</keyword>
<comment type="caution">
    <text evidence="3">The sequence shown here is derived from an EMBL/GenBank/DDBJ whole genome shotgun (WGS) entry which is preliminary data.</text>
</comment>
<organism evidence="3 4">
    <name type="scientific">Stutzerimonas stutzeri</name>
    <name type="common">Pseudomonas stutzeri</name>
    <dbReference type="NCBI Taxonomy" id="316"/>
    <lineage>
        <taxon>Bacteria</taxon>
        <taxon>Pseudomonadati</taxon>
        <taxon>Pseudomonadota</taxon>
        <taxon>Gammaproteobacteria</taxon>
        <taxon>Pseudomonadales</taxon>
        <taxon>Pseudomonadaceae</taxon>
        <taxon>Stutzerimonas</taxon>
    </lineage>
</organism>
<dbReference type="Proteomes" id="UP001138621">
    <property type="component" value="Unassembled WGS sequence"/>
</dbReference>
<dbReference type="RefSeq" id="WP_181121992.1">
    <property type="nucleotide sequence ID" value="NZ_JAAMRD010000017.1"/>
</dbReference>
<dbReference type="PRINTS" id="PR00348">
    <property type="entry name" value="UBIQUITIN"/>
</dbReference>